<keyword evidence="5" id="KW-1185">Reference proteome</keyword>
<dbReference type="Pfam" id="PF09557">
    <property type="entry name" value="DUF2382"/>
    <property type="match status" value="1"/>
</dbReference>
<feature type="compositionally biased region" description="Low complexity" evidence="1">
    <location>
        <begin position="419"/>
        <end position="446"/>
    </location>
</feature>
<dbReference type="InterPro" id="IPR012312">
    <property type="entry name" value="Hemerythrin-like"/>
</dbReference>
<dbReference type="EMBL" id="JAPFQI010000022">
    <property type="protein sequence ID" value="MCW8087813.1"/>
    <property type="molecule type" value="Genomic_DNA"/>
</dbReference>
<name>A0ABT3P067_9PROT</name>
<dbReference type="PANTHER" id="PTHR35585">
    <property type="entry name" value="HHE DOMAIN PROTEIN (AFU_ORTHOLOGUE AFUA_4G00730)"/>
    <property type="match status" value="1"/>
</dbReference>
<dbReference type="InterPro" id="IPR019060">
    <property type="entry name" value="DUF2382"/>
</dbReference>
<evidence type="ECO:0000313" key="4">
    <source>
        <dbReference type="EMBL" id="MCW8087813.1"/>
    </source>
</evidence>
<accession>A0ABT3P067</accession>
<dbReference type="Gene3D" id="1.20.120.520">
    <property type="entry name" value="nmb1532 protein domain like"/>
    <property type="match status" value="1"/>
</dbReference>
<evidence type="ECO:0000256" key="1">
    <source>
        <dbReference type="SAM" id="MobiDB-lite"/>
    </source>
</evidence>
<sequence length="460" mass="50810">MTFRALMQAGPAKANELFAKLSETSDGAVKTREKLFAELKGELELHVRLEEQHLFPILRKNPETRELVADAIRDNKELRAKLNDLEAMPKNDPAFAETLQDLQKAFRQHARDEKKELLPAVQRALTDEQVQGVAEKMEASLAEVEQARQDEAEERRAQARQEREEQEFQARQAELRAEQAQAAEREQAAAEERASENIRRVADAALSPIVAAAKAVAVTSRPASTAEVGQRAQAQASALTNMFLWPWMSMVPNAQRPGSSAAVRGPAAMEEVIPLGEEVLEVGKRTENRGTASIRRFVVETPVERQVTLQSERVVVERRRPVSDKVTGEVLTEVSIEVIETEEVPTVEKRTRLREEVVVRMERSQRVETVRETVRRDEVEIRHPGRSAGPELKAGQLNGQRGSYIEQDPMASKKGEVTSAKAASAAGKVLADNSSSADAKTAAASALTQKPSSSQPTGKK</sequence>
<feature type="compositionally biased region" description="Polar residues" evidence="1">
    <location>
        <begin position="447"/>
        <end position="460"/>
    </location>
</feature>
<reference evidence="4 5" key="1">
    <citation type="submission" date="2022-10" db="EMBL/GenBank/DDBJ databases">
        <title>Roseococcus glaciei nov., sp. nov., isolated from glacier.</title>
        <authorList>
            <person name="Liu Q."/>
            <person name="Xin Y.-H."/>
        </authorList>
    </citation>
    <scope>NUCLEOTIDE SEQUENCE [LARGE SCALE GENOMIC DNA]</scope>
    <source>
        <strain evidence="4 5">MDT2-1-1</strain>
    </source>
</reference>
<comment type="caution">
    <text evidence="4">The sequence shown here is derived from an EMBL/GenBank/DDBJ whole genome shotgun (WGS) entry which is preliminary data.</text>
</comment>
<organism evidence="4 5">
    <name type="scientific">Sabulicella glaciei</name>
    <dbReference type="NCBI Taxonomy" id="2984948"/>
    <lineage>
        <taxon>Bacteria</taxon>
        <taxon>Pseudomonadati</taxon>
        <taxon>Pseudomonadota</taxon>
        <taxon>Alphaproteobacteria</taxon>
        <taxon>Acetobacterales</taxon>
        <taxon>Acetobacteraceae</taxon>
        <taxon>Sabulicella</taxon>
    </lineage>
</organism>
<feature type="domain" description="DUF2382" evidence="3">
    <location>
        <begin position="273"/>
        <end position="381"/>
    </location>
</feature>
<dbReference type="Proteomes" id="UP001526430">
    <property type="component" value="Unassembled WGS sequence"/>
</dbReference>
<evidence type="ECO:0000259" key="3">
    <source>
        <dbReference type="Pfam" id="PF09557"/>
    </source>
</evidence>
<feature type="region of interest" description="Disordered" evidence="1">
    <location>
        <begin position="144"/>
        <end position="194"/>
    </location>
</feature>
<protein>
    <submittedName>
        <fullName evidence="4">DUF2382 domain-containing protein</fullName>
    </submittedName>
</protein>
<dbReference type="CDD" id="cd12108">
    <property type="entry name" value="Hr-like"/>
    <property type="match status" value="1"/>
</dbReference>
<evidence type="ECO:0000259" key="2">
    <source>
        <dbReference type="Pfam" id="PF01814"/>
    </source>
</evidence>
<dbReference type="PANTHER" id="PTHR35585:SF1">
    <property type="entry name" value="HHE DOMAIN PROTEIN (AFU_ORTHOLOGUE AFUA_4G00730)"/>
    <property type="match status" value="1"/>
</dbReference>
<proteinExistence type="predicted"/>
<feature type="domain" description="Hemerythrin-like" evidence="2">
    <location>
        <begin position="15"/>
        <end position="120"/>
    </location>
</feature>
<dbReference type="RefSeq" id="WP_301592019.1">
    <property type="nucleotide sequence ID" value="NZ_JAPFQI010000022.1"/>
</dbReference>
<gene>
    <name evidence="4" type="ORF">OF850_19580</name>
</gene>
<feature type="compositionally biased region" description="Basic and acidic residues" evidence="1">
    <location>
        <begin position="145"/>
        <end position="194"/>
    </location>
</feature>
<dbReference type="Pfam" id="PF01814">
    <property type="entry name" value="Hemerythrin"/>
    <property type="match status" value="1"/>
</dbReference>
<evidence type="ECO:0000313" key="5">
    <source>
        <dbReference type="Proteomes" id="UP001526430"/>
    </source>
</evidence>
<feature type="region of interest" description="Disordered" evidence="1">
    <location>
        <begin position="379"/>
        <end position="460"/>
    </location>
</feature>